<gene>
    <name evidence="1" type="ORF">AVEN_168995_1</name>
</gene>
<name>A0A4Y2KEK4_ARAVE</name>
<protein>
    <submittedName>
        <fullName evidence="1">Uncharacterized protein</fullName>
    </submittedName>
</protein>
<evidence type="ECO:0000313" key="1">
    <source>
        <dbReference type="EMBL" id="GBN00778.1"/>
    </source>
</evidence>
<organism evidence="1 2">
    <name type="scientific">Araneus ventricosus</name>
    <name type="common">Orbweaver spider</name>
    <name type="synonym">Epeira ventricosa</name>
    <dbReference type="NCBI Taxonomy" id="182803"/>
    <lineage>
        <taxon>Eukaryota</taxon>
        <taxon>Metazoa</taxon>
        <taxon>Ecdysozoa</taxon>
        <taxon>Arthropoda</taxon>
        <taxon>Chelicerata</taxon>
        <taxon>Arachnida</taxon>
        <taxon>Araneae</taxon>
        <taxon>Araneomorphae</taxon>
        <taxon>Entelegynae</taxon>
        <taxon>Araneoidea</taxon>
        <taxon>Araneidae</taxon>
        <taxon>Araneus</taxon>
    </lineage>
</organism>
<proteinExistence type="predicted"/>
<keyword evidence="2" id="KW-1185">Reference proteome</keyword>
<sequence>MARLRSGHIKSLKFVDKAKTYSSCPCSCPASPAHVIDCIGTSARQLWSEGETGLVVLLERHANDSTIFLNKAKPRQMWRPFPAKRDDWRNLSEYPILSNLFYRHETLSSRIVSAPLKSGLFGRMRHELNSPNLGGHLPHPYPLYSLPLKRTEMGCDGQEQLDRRPCLSPKRCRNLTTSQKKPNASGGLKFAFYSMSDL</sequence>
<comment type="caution">
    <text evidence="1">The sequence shown here is derived from an EMBL/GenBank/DDBJ whole genome shotgun (WGS) entry which is preliminary data.</text>
</comment>
<dbReference type="Proteomes" id="UP000499080">
    <property type="component" value="Unassembled WGS sequence"/>
</dbReference>
<dbReference type="EMBL" id="BGPR01004548">
    <property type="protein sequence ID" value="GBN00778.1"/>
    <property type="molecule type" value="Genomic_DNA"/>
</dbReference>
<accession>A0A4Y2KEK4</accession>
<evidence type="ECO:0000313" key="2">
    <source>
        <dbReference type="Proteomes" id="UP000499080"/>
    </source>
</evidence>
<reference evidence="1 2" key="1">
    <citation type="journal article" date="2019" name="Sci. Rep.">
        <title>Orb-weaving spider Araneus ventricosus genome elucidates the spidroin gene catalogue.</title>
        <authorList>
            <person name="Kono N."/>
            <person name="Nakamura H."/>
            <person name="Ohtoshi R."/>
            <person name="Moran D.A.P."/>
            <person name="Shinohara A."/>
            <person name="Yoshida Y."/>
            <person name="Fujiwara M."/>
            <person name="Mori M."/>
            <person name="Tomita M."/>
            <person name="Arakawa K."/>
        </authorList>
    </citation>
    <scope>NUCLEOTIDE SEQUENCE [LARGE SCALE GENOMIC DNA]</scope>
</reference>
<dbReference type="AlphaFoldDB" id="A0A4Y2KEK4"/>